<comment type="caution">
    <text evidence="10">The sequence shown here is derived from an EMBL/GenBank/DDBJ whole genome shotgun (WGS) entry which is preliminary data.</text>
</comment>
<dbReference type="PANTHER" id="PTHR30619">
    <property type="entry name" value="DNA INTERNALIZATION/COMPETENCE PROTEIN COMEC/REC2"/>
    <property type="match status" value="1"/>
</dbReference>
<feature type="domain" description="ComEC/Rec2-related protein" evidence="8">
    <location>
        <begin position="237"/>
        <end position="511"/>
    </location>
</feature>
<evidence type="ECO:0000256" key="3">
    <source>
        <dbReference type="ARBA" id="ARBA00022692"/>
    </source>
</evidence>
<feature type="transmembrane region" description="Helical" evidence="7">
    <location>
        <begin position="16"/>
        <end position="36"/>
    </location>
</feature>
<feature type="transmembrane region" description="Helical" evidence="7">
    <location>
        <begin position="493"/>
        <end position="509"/>
    </location>
</feature>
<dbReference type="InterPro" id="IPR052159">
    <property type="entry name" value="Competence_DNA_uptake"/>
</dbReference>
<accession>A0AA90YZL1</accession>
<dbReference type="InterPro" id="IPR025405">
    <property type="entry name" value="DUF4131"/>
</dbReference>
<feature type="region of interest" description="Disordered" evidence="6">
    <location>
        <begin position="655"/>
        <end position="682"/>
    </location>
</feature>
<name>A0AA90YZL1_9RHOB</name>
<feature type="transmembrane region" description="Helical" evidence="7">
    <location>
        <begin position="341"/>
        <end position="358"/>
    </location>
</feature>
<dbReference type="Pfam" id="PF03772">
    <property type="entry name" value="Competence"/>
    <property type="match status" value="1"/>
</dbReference>
<keyword evidence="5 7" id="KW-0472">Membrane</keyword>
<gene>
    <name evidence="10" type="ORF">GS634_02560</name>
</gene>
<evidence type="ECO:0000256" key="6">
    <source>
        <dbReference type="SAM" id="MobiDB-lite"/>
    </source>
</evidence>
<evidence type="ECO:0000256" key="4">
    <source>
        <dbReference type="ARBA" id="ARBA00022989"/>
    </source>
</evidence>
<feature type="transmembrane region" description="Helical" evidence="7">
    <location>
        <begin position="295"/>
        <end position="313"/>
    </location>
</feature>
<dbReference type="Proteomes" id="UP000597886">
    <property type="component" value="Unassembled WGS sequence"/>
</dbReference>
<protein>
    <submittedName>
        <fullName evidence="10">DUF4131 domain-containing protein</fullName>
    </submittedName>
</protein>
<keyword evidence="4 7" id="KW-1133">Transmembrane helix</keyword>
<evidence type="ECO:0000256" key="5">
    <source>
        <dbReference type="ARBA" id="ARBA00023136"/>
    </source>
</evidence>
<feature type="transmembrane region" description="Helical" evidence="7">
    <location>
        <begin position="364"/>
        <end position="383"/>
    </location>
</feature>
<dbReference type="GO" id="GO:0005886">
    <property type="term" value="C:plasma membrane"/>
    <property type="evidence" value="ECO:0007669"/>
    <property type="project" value="UniProtKB-SubCell"/>
</dbReference>
<feature type="transmembrane region" description="Helical" evidence="7">
    <location>
        <begin position="423"/>
        <end position="443"/>
    </location>
</feature>
<keyword evidence="3 7" id="KW-0812">Transmembrane</keyword>
<reference evidence="10" key="1">
    <citation type="submission" date="2019-12" db="EMBL/GenBank/DDBJ databases">
        <title>Ruegeria JWLKs population differentiation of coral mucus and skeleton niches.</title>
        <authorList>
            <person name="Luo D."/>
        </authorList>
    </citation>
    <scope>NUCLEOTIDE SEQUENCE</scope>
    <source>
        <strain evidence="10">HKCCD6181</strain>
    </source>
</reference>
<feature type="transmembrane region" description="Helical" evidence="7">
    <location>
        <begin position="450"/>
        <end position="473"/>
    </location>
</feature>
<proteinExistence type="predicted"/>
<keyword evidence="2" id="KW-1003">Cell membrane</keyword>
<feature type="domain" description="DUF4131" evidence="9">
    <location>
        <begin position="43"/>
        <end position="192"/>
    </location>
</feature>
<evidence type="ECO:0000313" key="11">
    <source>
        <dbReference type="Proteomes" id="UP000597886"/>
    </source>
</evidence>
<feature type="compositionally biased region" description="Basic and acidic residues" evidence="6">
    <location>
        <begin position="673"/>
        <end position="682"/>
    </location>
</feature>
<evidence type="ECO:0000259" key="8">
    <source>
        <dbReference type="Pfam" id="PF03772"/>
    </source>
</evidence>
<dbReference type="InterPro" id="IPR004477">
    <property type="entry name" value="ComEC_N"/>
</dbReference>
<dbReference type="RefSeq" id="WP_171328254.1">
    <property type="nucleotide sequence ID" value="NZ_WVRA01000001.1"/>
</dbReference>
<feature type="transmembrane region" description="Helical" evidence="7">
    <location>
        <begin position="395"/>
        <end position="417"/>
    </location>
</feature>
<feature type="transmembrane region" description="Helical" evidence="7">
    <location>
        <begin position="42"/>
        <end position="62"/>
    </location>
</feature>
<evidence type="ECO:0000259" key="9">
    <source>
        <dbReference type="Pfam" id="PF13567"/>
    </source>
</evidence>
<comment type="subcellular location">
    <subcellularLocation>
        <location evidence="1">Cell membrane</location>
        <topology evidence="1">Multi-pass membrane protein</topology>
    </subcellularLocation>
</comment>
<evidence type="ECO:0000256" key="2">
    <source>
        <dbReference type="ARBA" id="ARBA00022475"/>
    </source>
</evidence>
<evidence type="ECO:0000256" key="1">
    <source>
        <dbReference type="ARBA" id="ARBA00004651"/>
    </source>
</evidence>
<evidence type="ECO:0000313" key="10">
    <source>
        <dbReference type="EMBL" id="NOE17002.1"/>
    </source>
</evidence>
<dbReference type="PANTHER" id="PTHR30619:SF1">
    <property type="entry name" value="RECOMBINATION PROTEIN 2"/>
    <property type="match status" value="1"/>
</dbReference>
<dbReference type="AlphaFoldDB" id="A0AA90YZL1"/>
<dbReference type="NCBIfam" id="TIGR00360">
    <property type="entry name" value="ComEC_N-term"/>
    <property type="match status" value="1"/>
</dbReference>
<dbReference type="Pfam" id="PF13567">
    <property type="entry name" value="DUF4131"/>
    <property type="match status" value="1"/>
</dbReference>
<sequence>MRVLARVEAALLRQTGYLFPWTPVLLATGIGLYFGVRVEPDWSVYAGLVCLGIALFALRRWLPPGVGTLAIGGALIAAGFILAGVRAHMVAEPVLSWRYYGPVEGRVVAMDRSASDALRLTLDQVRIGDVPQERRPQRIRLSVHVPTGAIAPGQRIMTTGHLSPPQGPVEPGGFDFRRHAWFQRLGAVGYTRVPIMTIAPATEGIDGIRVTAIRMAISQRVRQILPGEIGGFAAAVTTGDRSGMGQETLSSLRASNLAHLLAISGLHMGLLTGFVFVACRLGLSLCPPVALRLPVRKVAAVLALWAATLYLLLSGGNVATERAFVMVSVMLGAVLIDRRAISLRAVAVAAVIVLVLRPESLLSPGFQMSFAATTALVAVFGALREMRPMPGPNWLKPVAGVVMSSAIAGLATAPIGAAHFNTMSHYGLLANLLSVPVMGLFVVPSAVVAALLAPFGLEAIALTVMGWALHWILTVSDWVSHLDGAQGFVVSPPWYILPLVAFGALWMALWQGHARWAGAVPVVLAFLLWNSGHRPDVLIAENGGLVGVMTDKGRALSKSKGSGFVAGVWLENDGDGVDQIEAALRWPDSDIVQRYPLKGFEIIHITGKRAARAFDECQENQIIISAVALALHGSCGVFDPERLYETGSLSVSNGKLTSSADMTGHRLWSPKPAGDRHSNQAQ</sequence>
<evidence type="ECO:0000256" key="7">
    <source>
        <dbReference type="SAM" id="Phobius"/>
    </source>
</evidence>
<feature type="transmembrane region" description="Helical" evidence="7">
    <location>
        <begin position="257"/>
        <end position="283"/>
    </location>
</feature>
<dbReference type="EMBL" id="WVRA01000001">
    <property type="protein sequence ID" value="NOE17002.1"/>
    <property type="molecule type" value="Genomic_DNA"/>
</dbReference>
<organism evidence="10 11">
    <name type="scientific">Ruegeria atlantica</name>
    <dbReference type="NCBI Taxonomy" id="81569"/>
    <lineage>
        <taxon>Bacteria</taxon>
        <taxon>Pseudomonadati</taxon>
        <taxon>Pseudomonadota</taxon>
        <taxon>Alphaproteobacteria</taxon>
        <taxon>Rhodobacterales</taxon>
        <taxon>Roseobacteraceae</taxon>
        <taxon>Ruegeria</taxon>
    </lineage>
</organism>
<feature type="transmembrane region" description="Helical" evidence="7">
    <location>
        <begin position="69"/>
        <end position="89"/>
    </location>
</feature>